<dbReference type="PRINTS" id="PR00727">
    <property type="entry name" value="LEADERPTASE"/>
</dbReference>
<evidence type="ECO:0000256" key="1">
    <source>
        <dbReference type="ARBA" id="ARBA00004401"/>
    </source>
</evidence>
<evidence type="ECO:0000256" key="2">
    <source>
        <dbReference type="PIRSR" id="PIRSR600223-1"/>
    </source>
</evidence>
<evidence type="ECO:0000313" key="6">
    <source>
        <dbReference type="Proteomes" id="UP000003824"/>
    </source>
</evidence>
<comment type="subcellular location">
    <subcellularLocation>
        <location evidence="1">Cell membrane</location>
        <topology evidence="1">Single-pass type II membrane protein</topology>
    </subcellularLocation>
</comment>
<feature type="domain" description="Peptidase S26" evidence="4">
    <location>
        <begin position="114"/>
        <end position="151"/>
    </location>
</feature>
<evidence type="ECO:0000313" key="5">
    <source>
        <dbReference type="EMBL" id="EFE65172.2"/>
    </source>
</evidence>
<dbReference type="Gene3D" id="2.10.109.10">
    <property type="entry name" value="Umud Fragment, subunit A"/>
    <property type="match status" value="1"/>
</dbReference>
<dbReference type="EMBL" id="DS999641">
    <property type="protein sequence ID" value="EFE65172.2"/>
    <property type="molecule type" value="Genomic_DNA"/>
</dbReference>
<dbReference type="AlphaFoldDB" id="D5ZX62"/>
<feature type="domain" description="Peptidase S26" evidence="4">
    <location>
        <begin position="10"/>
        <end position="102"/>
    </location>
</feature>
<dbReference type="InterPro" id="IPR019533">
    <property type="entry name" value="Peptidase_S26"/>
</dbReference>
<dbReference type="GO" id="GO:0004252">
    <property type="term" value="F:serine-type endopeptidase activity"/>
    <property type="evidence" value="ECO:0007669"/>
    <property type="project" value="InterPro"/>
</dbReference>
<organism evidence="5 6">
    <name type="scientific">Streptomyces viridosporus (strain ATCC 14672 / DSM 40746 / JCM 4963 / KCTC 9882 / NRRL B-12104 / FH 1290)</name>
    <name type="common">Streptomyces ghanaensis</name>
    <dbReference type="NCBI Taxonomy" id="566461"/>
    <lineage>
        <taxon>Bacteria</taxon>
        <taxon>Bacillati</taxon>
        <taxon>Actinomycetota</taxon>
        <taxon>Actinomycetes</taxon>
        <taxon>Kitasatosporales</taxon>
        <taxon>Streptomycetaceae</taxon>
        <taxon>Streptomyces</taxon>
    </lineage>
</organism>
<dbReference type="Pfam" id="PF10502">
    <property type="entry name" value="Peptidase_S26"/>
    <property type="match status" value="2"/>
</dbReference>
<dbReference type="GO" id="GO:0005886">
    <property type="term" value="C:plasma membrane"/>
    <property type="evidence" value="ECO:0007669"/>
    <property type="project" value="UniProtKB-SubCell"/>
</dbReference>
<protein>
    <submittedName>
        <fullName evidence="5">Predicted protein</fullName>
    </submittedName>
</protein>
<evidence type="ECO:0000259" key="4">
    <source>
        <dbReference type="Pfam" id="PF10502"/>
    </source>
</evidence>
<evidence type="ECO:0000256" key="3">
    <source>
        <dbReference type="SAM" id="SignalP"/>
    </source>
</evidence>
<dbReference type="eggNOG" id="COG0681">
    <property type="taxonomic scope" value="Bacteria"/>
</dbReference>
<name>D5ZX62_STRV1</name>
<feature type="chain" id="PRO_5039637227" evidence="3">
    <location>
        <begin position="20"/>
        <end position="167"/>
    </location>
</feature>
<dbReference type="InterPro" id="IPR000223">
    <property type="entry name" value="Pept_S26A_signal_pept_1"/>
</dbReference>
<feature type="active site" evidence="2">
    <location>
        <position position="91"/>
    </location>
</feature>
<keyword evidence="3" id="KW-0732">Signal</keyword>
<dbReference type="InterPro" id="IPR036286">
    <property type="entry name" value="LexA/Signal_pep-like_sf"/>
</dbReference>
<reference evidence="6" key="1">
    <citation type="submission" date="2008-12" db="EMBL/GenBank/DDBJ databases">
        <title>Annotation of Streptomyces ghanaensis ATCC 14672.</title>
        <authorList>
            <consortium name="The Broad Institute Genome Sequencing Platform"/>
            <consortium name="Broad Institute Microbial Sequencing Center"/>
            <person name="Fischbach M."/>
            <person name="Ward D."/>
            <person name="Young S."/>
            <person name="Kodira C.D."/>
            <person name="Zeng Q."/>
            <person name="Koehrsen M."/>
            <person name="Godfrey P."/>
            <person name="Alvarado L."/>
            <person name="Berlin A.M."/>
            <person name="Borenstein D."/>
            <person name="Chen Z."/>
            <person name="Engels R."/>
            <person name="Freedman E."/>
            <person name="Gellesch M."/>
            <person name="Goldberg J."/>
            <person name="Griggs A."/>
            <person name="Gujja S."/>
            <person name="Heiman D.I."/>
            <person name="Hepburn T.A."/>
            <person name="Howarth C."/>
            <person name="Jen D."/>
            <person name="Larson L."/>
            <person name="Lewis B."/>
            <person name="Mehta T."/>
            <person name="Park D."/>
            <person name="Pearson M."/>
            <person name="Roberts A."/>
            <person name="Saif S."/>
            <person name="Shea T.D."/>
            <person name="Shenoy N."/>
            <person name="Sisk P."/>
            <person name="Stolte C."/>
            <person name="Sykes S.N."/>
            <person name="Walk T."/>
            <person name="White J."/>
            <person name="Yandava C."/>
            <person name="Straight P."/>
            <person name="Clardy J."/>
            <person name="Hung D."/>
            <person name="Kolter R."/>
            <person name="Mekalanos J."/>
            <person name="Walker S."/>
            <person name="Walsh C.T."/>
            <person name="Wieland B.L.C."/>
            <person name="Ilzarbe M."/>
            <person name="Galagan J."/>
            <person name="Nusbaum C."/>
            <person name="Birren B."/>
        </authorList>
    </citation>
    <scope>NUCLEOTIDE SEQUENCE [LARGE SCALE GENOMIC DNA]</scope>
    <source>
        <strain evidence="6">ATCC 14672 / DSM 40746 / JCM 4963 / KCTC 9882 / NRRL B-12104 / FH 1290</strain>
    </source>
</reference>
<dbReference type="PANTHER" id="PTHR43390:SF8">
    <property type="entry name" value="SIGNAL PEPTIDASE I"/>
    <property type="match status" value="1"/>
</dbReference>
<gene>
    <name evidence="5" type="ORF">SSFG_00426</name>
</gene>
<dbReference type="GO" id="GO:0006465">
    <property type="term" value="P:signal peptide processing"/>
    <property type="evidence" value="ECO:0007669"/>
    <property type="project" value="InterPro"/>
</dbReference>
<accession>D5ZX62</accession>
<dbReference type="SUPFAM" id="SSF51306">
    <property type="entry name" value="LexA/Signal peptidase"/>
    <property type="match status" value="1"/>
</dbReference>
<dbReference type="CDD" id="cd06530">
    <property type="entry name" value="S26_SPase_I"/>
    <property type="match status" value="1"/>
</dbReference>
<sequence length="167" mass="17882">MSSALPALLVSAALALARAAERRWVAASVSGGSMEPAYHDGDSVVVRRRAVPVRGAVVVVERPPYRAPWPDAPVARTAPAHVLYARHWFIKRVAAVPGDPVPRAQVPALADVPEDTVPEGMLVLLGDNRDDSYDSRSVGYFPESRVLGTVEGAGQPVPRSTARMRKT</sequence>
<dbReference type="Proteomes" id="UP000003824">
    <property type="component" value="Unassembled WGS sequence"/>
</dbReference>
<feature type="active site" evidence="2">
    <location>
        <position position="33"/>
    </location>
</feature>
<dbReference type="PANTHER" id="PTHR43390">
    <property type="entry name" value="SIGNAL PEPTIDASE I"/>
    <property type="match status" value="1"/>
</dbReference>
<feature type="signal peptide" evidence="3">
    <location>
        <begin position="1"/>
        <end position="19"/>
    </location>
</feature>
<proteinExistence type="predicted"/>